<dbReference type="NCBIfam" id="NF006091">
    <property type="entry name" value="PRK08243.1"/>
    <property type="match status" value="1"/>
</dbReference>
<reference evidence="4 5" key="1">
    <citation type="submission" date="2011-12" db="EMBL/GenBank/DDBJ databases">
        <title>Whole genome shotgun sequence of Arthrobacter globiformis NBRC 12137.</title>
        <authorList>
            <person name="Miyazawa S."/>
            <person name="Hosoyama A."/>
            <person name="Tsuchikane K."/>
            <person name="Katsumata H."/>
            <person name="Yamazaki S."/>
            <person name="Fujita N."/>
        </authorList>
    </citation>
    <scope>NUCLEOTIDE SEQUENCE [LARGE SCALE GENOMIC DNA]</scope>
    <source>
        <strain evidence="4 5">NBRC 12137</strain>
    </source>
</reference>
<dbReference type="PANTHER" id="PTHR43004:SF3">
    <property type="entry name" value="P-HYDROXYBENZOATE HYDROXYLASE"/>
    <property type="match status" value="1"/>
</dbReference>
<dbReference type="RefSeq" id="WP_003805626.1">
    <property type="nucleotide sequence ID" value="NZ_BAEG01000092.1"/>
</dbReference>
<dbReference type="OrthoDB" id="9791689at2"/>
<dbReference type="GO" id="GO:0071949">
    <property type="term" value="F:FAD binding"/>
    <property type="evidence" value="ECO:0007669"/>
    <property type="project" value="InterPro"/>
</dbReference>
<gene>
    <name evidence="4" type="primary">pobA</name>
    <name evidence="4" type="ORF">ARGLB_092_00290</name>
</gene>
<dbReference type="InterPro" id="IPR002938">
    <property type="entry name" value="FAD-bd"/>
</dbReference>
<dbReference type="Gene3D" id="3.50.50.60">
    <property type="entry name" value="FAD/NAD(P)-binding domain"/>
    <property type="match status" value="1"/>
</dbReference>
<proteinExistence type="predicted"/>
<dbReference type="STRING" id="1077972.ARGLB_092_00290"/>
<dbReference type="Gene3D" id="3.30.9.10">
    <property type="entry name" value="D-Amino Acid Oxidase, subunit A, domain 2"/>
    <property type="match status" value="1"/>
</dbReference>
<dbReference type="InterPro" id="IPR036188">
    <property type="entry name" value="FAD/NAD-bd_sf"/>
</dbReference>
<dbReference type="SUPFAM" id="SSF54373">
    <property type="entry name" value="FAD-linked reductases, C-terminal domain"/>
    <property type="match status" value="1"/>
</dbReference>
<dbReference type="Proteomes" id="UP000003828">
    <property type="component" value="Unassembled WGS sequence"/>
</dbReference>
<accession>H0QSI5</accession>
<keyword evidence="1" id="KW-0285">Flavoprotein</keyword>
<organism evidence="4 5">
    <name type="scientific">Arthrobacter globiformis (strain ATCC 8010 / DSM 20124 / JCM 1332 / NBRC 12137 / NCIMB 8907 / NRRL B-2979 / 168)</name>
    <dbReference type="NCBI Taxonomy" id="1077972"/>
    <lineage>
        <taxon>Bacteria</taxon>
        <taxon>Bacillati</taxon>
        <taxon>Actinomycetota</taxon>
        <taxon>Actinomycetes</taxon>
        <taxon>Micrococcales</taxon>
        <taxon>Micrococcaceae</taxon>
        <taxon>Arthrobacter</taxon>
    </lineage>
</organism>
<dbReference type="Pfam" id="PF01494">
    <property type="entry name" value="FAD_binding_3"/>
    <property type="match status" value="1"/>
</dbReference>
<dbReference type="InterPro" id="IPR050641">
    <property type="entry name" value="RIFMO-like"/>
</dbReference>
<sequence length="414" mass="46356">MARQIITTQVAILGAGPAGLMLSHLLAKAGIESTVIEIRSRQEISETVRAGILEHGTVNMLVEGGVSDRVLREGDRHDGIELRFNGESHRIDFKELVGESVWLYPQTDVFMDLAARREADGGDVRYSVTDTTIHDIEDKPKVWFTDADGIEFELQADFIAGADGSRSHCRFQIPEAHRKWYFHEYPFAWFGILAEAPRSSDELIYANSENGFALISQRTETVQWMYFQCDPKENVADWNDERIWAEFRSRVNGNGFELKEGPVIDKMVLPFRSFVHTPMRHGKLFLAGDAAHTVPPTGAKGLNLAIHDVKVLFEGLDSYYNSGSTALLDSYSDRALDRVWKAQQFSYWMTTMLHTPADAGDFARARQLGELKSVVSSRHGQAYLAEAYTGWPSAYIPVPPAPGGPPHPASRRRA</sequence>
<evidence type="ECO:0000313" key="5">
    <source>
        <dbReference type="Proteomes" id="UP000003828"/>
    </source>
</evidence>
<keyword evidence="5" id="KW-1185">Reference proteome</keyword>
<dbReference type="PANTHER" id="PTHR43004">
    <property type="entry name" value="TRK SYSTEM POTASSIUM UPTAKE PROTEIN"/>
    <property type="match status" value="1"/>
</dbReference>
<dbReference type="PRINTS" id="PR00420">
    <property type="entry name" value="RNGMNOXGNASE"/>
</dbReference>
<dbReference type="EMBL" id="BAEG01000092">
    <property type="protein sequence ID" value="GAB15786.1"/>
    <property type="molecule type" value="Genomic_DNA"/>
</dbReference>
<evidence type="ECO:0000259" key="3">
    <source>
        <dbReference type="Pfam" id="PF01494"/>
    </source>
</evidence>
<protein>
    <submittedName>
        <fullName evidence="4">p-hydroxybenzoate hydroxylase</fullName>
    </submittedName>
</protein>
<dbReference type="SUPFAM" id="SSF51905">
    <property type="entry name" value="FAD/NAD(P)-binding domain"/>
    <property type="match status" value="1"/>
</dbReference>
<dbReference type="AlphaFoldDB" id="H0QSI5"/>
<name>H0QSI5_ARTG1</name>
<feature type="domain" description="FAD-binding" evidence="3">
    <location>
        <begin position="8"/>
        <end position="346"/>
    </location>
</feature>
<evidence type="ECO:0000256" key="1">
    <source>
        <dbReference type="ARBA" id="ARBA00022630"/>
    </source>
</evidence>
<comment type="caution">
    <text evidence="4">The sequence shown here is derived from an EMBL/GenBank/DDBJ whole genome shotgun (WGS) entry which is preliminary data.</text>
</comment>
<dbReference type="eggNOG" id="COG0654">
    <property type="taxonomic scope" value="Bacteria"/>
</dbReference>
<keyword evidence="2" id="KW-0274">FAD</keyword>
<evidence type="ECO:0000256" key="2">
    <source>
        <dbReference type="ARBA" id="ARBA00022827"/>
    </source>
</evidence>
<dbReference type="GO" id="GO:0016709">
    <property type="term" value="F:oxidoreductase activity, acting on paired donors, with incorporation or reduction of molecular oxygen, NAD(P)H as one donor, and incorporation of one atom of oxygen"/>
    <property type="evidence" value="ECO:0007669"/>
    <property type="project" value="UniProtKB-ARBA"/>
</dbReference>
<evidence type="ECO:0000313" key="4">
    <source>
        <dbReference type="EMBL" id="GAB15786.1"/>
    </source>
</evidence>